<protein>
    <submittedName>
        <fullName evidence="2">Uncharacterized protein</fullName>
    </submittedName>
</protein>
<dbReference type="EMBL" id="BKBO01000026">
    <property type="protein sequence ID" value="GEQ49802.1"/>
    <property type="molecule type" value="Genomic_DNA"/>
</dbReference>
<name>A0AAN4UCE5_9ENTE</name>
<gene>
    <name evidence="1" type="ORF">TK11N_16540</name>
    <name evidence="2" type="ORF">TK2N_16400</name>
</gene>
<dbReference type="Proteomes" id="UP000886607">
    <property type="component" value="Unassembled WGS sequence"/>
</dbReference>
<evidence type="ECO:0000313" key="3">
    <source>
        <dbReference type="Proteomes" id="UP000886597"/>
    </source>
</evidence>
<evidence type="ECO:0000313" key="1">
    <source>
        <dbReference type="EMBL" id="GEQ49802.1"/>
    </source>
</evidence>
<accession>A0AAN4UCE5</accession>
<comment type="caution">
    <text evidence="2">The sequence shown here is derived from an EMBL/GenBank/DDBJ whole genome shotgun (WGS) entry which is preliminary data.</text>
</comment>
<evidence type="ECO:0000313" key="2">
    <source>
        <dbReference type="EMBL" id="GEQ54796.1"/>
    </source>
</evidence>
<keyword evidence="4" id="KW-1185">Reference proteome</keyword>
<organism evidence="2 3">
    <name type="scientific">Tetragenococcus koreensis</name>
    <dbReference type="NCBI Taxonomy" id="290335"/>
    <lineage>
        <taxon>Bacteria</taxon>
        <taxon>Bacillati</taxon>
        <taxon>Bacillota</taxon>
        <taxon>Bacilli</taxon>
        <taxon>Lactobacillales</taxon>
        <taxon>Enterococcaceae</taxon>
        <taxon>Tetragenococcus</taxon>
    </lineage>
</organism>
<evidence type="ECO:0000313" key="4">
    <source>
        <dbReference type="Proteomes" id="UP000886607"/>
    </source>
</evidence>
<dbReference type="EMBL" id="BKBQ01000025">
    <property type="protein sequence ID" value="GEQ54796.1"/>
    <property type="molecule type" value="Genomic_DNA"/>
</dbReference>
<proteinExistence type="predicted"/>
<dbReference type="AlphaFoldDB" id="A0AAN4UCE5"/>
<reference evidence="2" key="1">
    <citation type="submission" date="2019-08" db="EMBL/GenBank/DDBJ databases">
        <authorList>
            <person name="Ishikawa M."/>
            <person name="Suzuki T."/>
            <person name="Matsutani M."/>
        </authorList>
    </citation>
    <scope>NUCLEOTIDE SEQUENCE</scope>
    <source>
        <strain evidence="2">7C1</strain>
        <strain evidence="1">8C4</strain>
    </source>
</reference>
<dbReference type="Proteomes" id="UP000886597">
    <property type="component" value="Unassembled WGS sequence"/>
</dbReference>
<reference evidence="2" key="2">
    <citation type="journal article" date="2020" name="Int. Dairy J.">
        <title>Lactic acid bacterial diversity in Brie cheese focusing on salt concentration and pH of isolation medium and characterisation of halophilic and alkaliphilic lactic acid bacterial isolates.</title>
        <authorList>
            <person name="Unno R."/>
            <person name="Matsutani M."/>
            <person name="Suzuki T."/>
            <person name="Kodama K."/>
            <person name="Matsushita H."/>
            <person name="Yamasato K."/>
            <person name="Koizumi Y."/>
            <person name="Ishikawa M."/>
        </authorList>
    </citation>
    <scope>NUCLEOTIDE SEQUENCE</scope>
    <source>
        <strain evidence="2">7C1</strain>
        <strain evidence="1">8C4</strain>
    </source>
</reference>
<sequence>MEYEKQARIIMIRLSKYIPINVEDEENYMRGLINGLKAVDRQKEMRE</sequence>